<feature type="domain" description="OmpA-like" evidence="4">
    <location>
        <begin position="163"/>
        <end position="284"/>
    </location>
</feature>
<accession>A0A8J2XWK6</accession>
<dbReference type="PANTHER" id="PTHR30329:SF21">
    <property type="entry name" value="LIPOPROTEIN YIAD-RELATED"/>
    <property type="match status" value="1"/>
</dbReference>
<reference evidence="5" key="1">
    <citation type="journal article" date="2014" name="Int. J. Syst. Evol. Microbiol.">
        <title>Complete genome sequence of Corynebacterium casei LMG S-19264T (=DSM 44701T), isolated from a smear-ripened cheese.</title>
        <authorList>
            <consortium name="US DOE Joint Genome Institute (JGI-PGF)"/>
            <person name="Walter F."/>
            <person name="Albersmeier A."/>
            <person name="Kalinowski J."/>
            <person name="Ruckert C."/>
        </authorList>
    </citation>
    <scope>NUCLEOTIDE SEQUENCE</scope>
    <source>
        <strain evidence="5">CGMCC 1.15448</strain>
    </source>
</reference>
<dbReference type="InterPro" id="IPR006665">
    <property type="entry name" value="OmpA-like"/>
</dbReference>
<reference evidence="5" key="2">
    <citation type="submission" date="2020-09" db="EMBL/GenBank/DDBJ databases">
        <authorList>
            <person name="Sun Q."/>
            <person name="Zhou Y."/>
        </authorList>
    </citation>
    <scope>NUCLEOTIDE SEQUENCE</scope>
    <source>
        <strain evidence="5">CGMCC 1.15448</strain>
    </source>
</reference>
<dbReference type="GO" id="GO:0016020">
    <property type="term" value="C:membrane"/>
    <property type="evidence" value="ECO:0007669"/>
    <property type="project" value="UniProtKB-UniRule"/>
</dbReference>
<feature type="compositionally biased region" description="Polar residues" evidence="2">
    <location>
        <begin position="255"/>
        <end position="264"/>
    </location>
</feature>
<dbReference type="Gene3D" id="3.30.1330.60">
    <property type="entry name" value="OmpA-like domain"/>
    <property type="match status" value="2"/>
</dbReference>
<evidence type="ECO:0000256" key="2">
    <source>
        <dbReference type="SAM" id="MobiDB-lite"/>
    </source>
</evidence>
<evidence type="ECO:0000259" key="4">
    <source>
        <dbReference type="PROSITE" id="PS51123"/>
    </source>
</evidence>
<dbReference type="PANTHER" id="PTHR30329">
    <property type="entry name" value="STATOR ELEMENT OF FLAGELLAR MOTOR COMPLEX"/>
    <property type="match status" value="1"/>
</dbReference>
<evidence type="ECO:0000256" key="3">
    <source>
        <dbReference type="SAM" id="SignalP"/>
    </source>
</evidence>
<evidence type="ECO:0000313" key="5">
    <source>
        <dbReference type="EMBL" id="GGB24387.1"/>
    </source>
</evidence>
<feature type="signal peptide" evidence="3">
    <location>
        <begin position="1"/>
        <end position="31"/>
    </location>
</feature>
<organism evidence="5 6">
    <name type="scientific">Puia dinghuensis</name>
    <dbReference type="NCBI Taxonomy" id="1792502"/>
    <lineage>
        <taxon>Bacteria</taxon>
        <taxon>Pseudomonadati</taxon>
        <taxon>Bacteroidota</taxon>
        <taxon>Chitinophagia</taxon>
        <taxon>Chitinophagales</taxon>
        <taxon>Chitinophagaceae</taxon>
        <taxon>Puia</taxon>
    </lineage>
</organism>
<gene>
    <name evidence="5" type="ORF">GCM10011511_55380</name>
</gene>
<dbReference type="Pfam" id="PF00691">
    <property type="entry name" value="OmpA"/>
    <property type="match status" value="2"/>
</dbReference>
<feature type="domain" description="OmpA-like" evidence="4">
    <location>
        <begin position="25"/>
        <end position="163"/>
    </location>
</feature>
<feature type="region of interest" description="Disordered" evidence="2">
    <location>
        <begin position="249"/>
        <end position="287"/>
    </location>
</feature>
<dbReference type="AlphaFoldDB" id="A0A8J2XWK6"/>
<dbReference type="InterPro" id="IPR050330">
    <property type="entry name" value="Bact_OuterMem_StrucFunc"/>
</dbReference>
<evidence type="ECO:0000256" key="1">
    <source>
        <dbReference type="PROSITE-ProRule" id="PRU00473"/>
    </source>
</evidence>
<dbReference type="Proteomes" id="UP000607559">
    <property type="component" value="Unassembled WGS sequence"/>
</dbReference>
<dbReference type="SUPFAM" id="SSF103088">
    <property type="entry name" value="OmpA-like"/>
    <property type="match status" value="2"/>
</dbReference>
<dbReference type="InterPro" id="IPR036737">
    <property type="entry name" value="OmpA-like_sf"/>
</dbReference>
<evidence type="ECO:0000313" key="6">
    <source>
        <dbReference type="Proteomes" id="UP000607559"/>
    </source>
</evidence>
<dbReference type="EMBL" id="BMJC01000008">
    <property type="protein sequence ID" value="GGB24387.1"/>
    <property type="molecule type" value="Genomic_DNA"/>
</dbReference>
<protein>
    <recommendedName>
        <fullName evidence="4">OmpA-like domain-containing protein</fullName>
    </recommendedName>
</protein>
<dbReference type="PROSITE" id="PS51123">
    <property type="entry name" value="OMPA_2"/>
    <property type="match status" value="2"/>
</dbReference>
<keyword evidence="1" id="KW-0472">Membrane</keyword>
<feature type="compositionally biased region" description="Basic and acidic residues" evidence="2">
    <location>
        <begin position="266"/>
        <end position="287"/>
    </location>
</feature>
<feature type="chain" id="PRO_5035152054" description="OmpA-like domain-containing protein" evidence="3">
    <location>
        <begin position="32"/>
        <end position="287"/>
    </location>
</feature>
<keyword evidence="6" id="KW-1185">Reference proteome</keyword>
<comment type="caution">
    <text evidence="5">The sequence shown here is derived from an EMBL/GenBank/DDBJ whole genome shotgun (WGS) entry which is preliminary data.</text>
</comment>
<dbReference type="CDD" id="cd07185">
    <property type="entry name" value="OmpA_C-like"/>
    <property type="match status" value="1"/>
</dbReference>
<dbReference type="RefSeq" id="WP_188937935.1">
    <property type="nucleotide sequence ID" value="NZ_BMJC01000008.1"/>
</dbReference>
<sequence>MLAIPFRVPRGLLFLLSTIIARGLFAQAAKADTITFHFAFDRSEIRPADTQAFGSFVRERILVSAGEATGDIDSLLIAGYTDTVGTLAYNDRLSLRRAMSAAALLRQYLSPPPSLAVRIEGRGETDPFPGDDSASRRVILVFWHHPAPPPVAVRTDTARIAPEPDTVIQLEDIRFYANTANLTDEALLSLPRYITNLFPLRDRYLEVDGYCNSPGPPLPVTDPLYKLSVQRAKFIYDYLIERGFDPGKLSYKGKGNTNPRQAHPTTRGESEQNMRVEIRVFRERPEP</sequence>
<keyword evidence="3" id="KW-0732">Signal</keyword>
<name>A0A8J2XWK6_9BACT</name>
<proteinExistence type="predicted"/>